<feature type="chain" id="PRO_5041526100" description="Outer membrane protein beta-barrel domain-containing protein" evidence="1">
    <location>
        <begin position="23"/>
        <end position="234"/>
    </location>
</feature>
<dbReference type="OrthoDB" id="1040006at2"/>
<evidence type="ECO:0000313" key="4">
    <source>
        <dbReference type="Proteomes" id="UP000092631"/>
    </source>
</evidence>
<protein>
    <recommendedName>
        <fullName evidence="6">Outer membrane protein beta-barrel domain-containing protein</fullName>
    </recommendedName>
</protein>
<gene>
    <name evidence="2" type="ORF">A4V03_01875</name>
    <name evidence="3" type="ORF">E5353_04360</name>
</gene>
<keyword evidence="1" id="KW-0732">Signal</keyword>
<evidence type="ECO:0008006" key="6">
    <source>
        <dbReference type="Google" id="ProtNLM"/>
    </source>
</evidence>
<reference evidence="2" key="2">
    <citation type="submission" date="2017-04" db="EMBL/GenBank/DDBJ databases">
        <title>Complete Genome Sequences of Twelve Strains of a Stable Defined Moderately Diverse Mouse Microbiota 2 (sDMDMm2).</title>
        <authorList>
            <person name="Uchimura Y."/>
            <person name="Wyss M."/>
            <person name="Brugiroux S."/>
            <person name="Limenitakis J.P."/>
            <person name="Stecher B."/>
            <person name="McCoy K.D."/>
            <person name="Macpherson A.J."/>
        </authorList>
    </citation>
    <scope>NUCLEOTIDE SEQUENCE</scope>
    <source>
        <strain evidence="2">I48</strain>
    </source>
</reference>
<dbReference type="Proteomes" id="UP000309566">
    <property type="component" value="Unassembled WGS sequence"/>
</dbReference>
<feature type="signal peptide" evidence="1">
    <location>
        <begin position="1"/>
        <end position="22"/>
    </location>
</feature>
<reference evidence="3 5" key="3">
    <citation type="submission" date="2019-04" db="EMBL/GenBank/DDBJ databases">
        <title>Microbes associate with the intestines of laboratory mice.</title>
        <authorList>
            <person name="Navarre W."/>
            <person name="Wong E."/>
            <person name="Huang K."/>
            <person name="Tropini C."/>
            <person name="Ng K."/>
            <person name="Yu B."/>
        </authorList>
    </citation>
    <scope>NUCLEOTIDE SEQUENCE [LARGE SCALE GENOMIC DNA]</scope>
    <source>
        <strain evidence="3 5">NM63_1-25</strain>
    </source>
</reference>
<dbReference type="STRING" id="1796613.A4V03_01875"/>
<organism evidence="2 4">
    <name type="scientific">Bacteroides caecimuris</name>
    <dbReference type="NCBI Taxonomy" id="1796613"/>
    <lineage>
        <taxon>Bacteria</taxon>
        <taxon>Pseudomonadati</taxon>
        <taxon>Bacteroidota</taxon>
        <taxon>Bacteroidia</taxon>
        <taxon>Bacteroidales</taxon>
        <taxon>Bacteroidaceae</taxon>
        <taxon>Bacteroides</taxon>
    </lineage>
</organism>
<dbReference type="EMBL" id="SRYX01000011">
    <property type="protein sequence ID" value="TGY39879.1"/>
    <property type="molecule type" value="Genomic_DNA"/>
</dbReference>
<name>A0A1C7GXF2_9BACE</name>
<evidence type="ECO:0000313" key="2">
    <source>
        <dbReference type="EMBL" id="ANU56471.1"/>
    </source>
</evidence>
<dbReference type="RefSeq" id="WP_065537736.1">
    <property type="nucleotide sequence ID" value="NZ_CAPDLJ010000066.1"/>
</dbReference>
<accession>A0A4S2DD84</accession>
<evidence type="ECO:0000313" key="5">
    <source>
        <dbReference type="Proteomes" id="UP000309566"/>
    </source>
</evidence>
<evidence type="ECO:0000313" key="3">
    <source>
        <dbReference type="EMBL" id="TGY39879.1"/>
    </source>
</evidence>
<sequence>MKFSRNLILLLGCLLTTATLSAQTIDSESNVPSYKRVYVFNAGIGFGMPDMCGGGISSWDVPKDEDRAGFTSSLQLMTFSPRSAFGYGAYYYHYRGKKQKYENMDEASSFHYVAPQVSFLKRQTAFERGVGYINAGVGYVRHQAKGTLMPQAEPSQTDYRTRVSGIGCNIGLAYEYIFDSNIALRLSVDGIYARLKGLHQGNSYVDRSPVRPKENIHLFVPSLELGLSYYLFHR</sequence>
<dbReference type="KEGG" id="bcae:A4V03_01875"/>
<dbReference type="AlphaFoldDB" id="A0A1C7GXF2"/>
<proteinExistence type="predicted"/>
<accession>A0A1C7GXF2</accession>
<dbReference type="EMBL" id="CP015401">
    <property type="protein sequence ID" value="ANU56471.1"/>
    <property type="molecule type" value="Genomic_DNA"/>
</dbReference>
<reference evidence="4" key="1">
    <citation type="submission" date="2016-04" db="EMBL/GenBank/DDBJ databases">
        <title>Complete Genome Sequences of Twelve Strains of a Stable Defined Moderately Diverse Mouse Microbiota 2 (sDMDMm2).</title>
        <authorList>
            <person name="Uchimura Y."/>
            <person name="Wyss M."/>
            <person name="Brugiroux S."/>
            <person name="Limenitakis J.P."/>
            <person name="Stecher B."/>
            <person name="McCoy K.D."/>
            <person name="Macpherson A.J."/>
        </authorList>
    </citation>
    <scope>NUCLEOTIDE SEQUENCE [LARGE SCALE GENOMIC DNA]</scope>
    <source>
        <strain evidence="4">I48</strain>
    </source>
</reference>
<dbReference type="GeneID" id="82185878"/>
<keyword evidence="4" id="KW-1185">Reference proteome</keyword>
<evidence type="ECO:0000256" key="1">
    <source>
        <dbReference type="SAM" id="SignalP"/>
    </source>
</evidence>
<dbReference type="Proteomes" id="UP000092631">
    <property type="component" value="Chromosome"/>
</dbReference>